<keyword evidence="5" id="KW-1133">Transmembrane helix</keyword>
<protein>
    <recommendedName>
        <fullName evidence="8">Prepilin-type cleavage/methylation domain-containing protein</fullName>
    </recommendedName>
</protein>
<dbReference type="InterPro" id="IPR012902">
    <property type="entry name" value="N_methyl_site"/>
</dbReference>
<keyword evidence="5" id="KW-0472">Membrane</keyword>
<dbReference type="OrthoDB" id="9926069at2"/>
<name>A0A246BKP1_9DEIO</name>
<evidence type="ECO:0000256" key="4">
    <source>
        <dbReference type="ARBA" id="ARBA00023237"/>
    </source>
</evidence>
<dbReference type="AlphaFoldDB" id="A0A246BKP1"/>
<keyword evidence="3" id="KW-0574">Periplasm</keyword>
<dbReference type="InterPro" id="IPR045584">
    <property type="entry name" value="Pilin-like"/>
</dbReference>
<evidence type="ECO:0000256" key="3">
    <source>
        <dbReference type="ARBA" id="ARBA00022764"/>
    </source>
</evidence>
<dbReference type="SUPFAM" id="SSF54523">
    <property type="entry name" value="Pili subunits"/>
    <property type="match status" value="1"/>
</dbReference>
<keyword evidence="5" id="KW-0812">Transmembrane</keyword>
<feature type="transmembrane region" description="Helical" evidence="5">
    <location>
        <begin position="13"/>
        <end position="35"/>
    </location>
</feature>
<dbReference type="EMBL" id="NHMK01000014">
    <property type="protein sequence ID" value="OWL95884.1"/>
    <property type="molecule type" value="Genomic_DNA"/>
</dbReference>
<dbReference type="NCBIfam" id="TIGR02532">
    <property type="entry name" value="IV_pilin_GFxxxE"/>
    <property type="match status" value="1"/>
</dbReference>
<comment type="subcellular location">
    <subcellularLocation>
        <location evidence="1">Cell outer membrane</location>
        <topology evidence="1">Single-pass membrane protein</topology>
    </subcellularLocation>
    <subcellularLocation>
        <location evidence="2">Periplasm</location>
    </subcellularLocation>
</comment>
<accession>A0A246BKP1</accession>
<evidence type="ECO:0000313" key="6">
    <source>
        <dbReference type="EMBL" id="OWL95884.1"/>
    </source>
</evidence>
<dbReference type="Pfam" id="PF07963">
    <property type="entry name" value="N_methyl"/>
    <property type="match status" value="1"/>
</dbReference>
<dbReference type="GO" id="GO:0042597">
    <property type="term" value="C:periplasmic space"/>
    <property type="evidence" value="ECO:0007669"/>
    <property type="project" value="UniProtKB-SubCell"/>
</dbReference>
<comment type="caution">
    <text evidence="6">The sequence shown here is derived from an EMBL/GenBank/DDBJ whole genome shotgun (WGS) entry which is preliminary data.</text>
</comment>
<keyword evidence="4" id="KW-0998">Cell outer membrane</keyword>
<keyword evidence="7" id="KW-1185">Reference proteome</keyword>
<dbReference type="RefSeq" id="WP_088248779.1">
    <property type="nucleotide sequence ID" value="NZ_BNAM01000006.1"/>
</dbReference>
<evidence type="ECO:0000256" key="2">
    <source>
        <dbReference type="ARBA" id="ARBA00004418"/>
    </source>
</evidence>
<dbReference type="PROSITE" id="PS00409">
    <property type="entry name" value="PROKAR_NTER_METHYL"/>
    <property type="match status" value="1"/>
</dbReference>
<dbReference type="Proteomes" id="UP000197208">
    <property type="component" value="Unassembled WGS sequence"/>
</dbReference>
<proteinExistence type="predicted"/>
<sequence>MDRKTQGFTLLEVLVSIALLAVVLAMVSASLTGLFRSNRQSEQRQNNTVRVQELAEDLRRHWLDPTTMTSPAGTRGDYRLARACTESFTVPTGMTVTVWDVTPNTDGTFTVSSSYSLNTNCGSATERPANSVRRVRVQSSSTDGPAAELTFEMYGG</sequence>
<dbReference type="Gene3D" id="3.30.700.10">
    <property type="entry name" value="Glycoprotein, Type 4 Pilin"/>
    <property type="match status" value="1"/>
</dbReference>
<evidence type="ECO:0000256" key="5">
    <source>
        <dbReference type="SAM" id="Phobius"/>
    </source>
</evidence>
<evidence type="ECO:0008006" key="8">
    <source>
        <dbReference type="Google" id="ProtNLM"/>
    </source>
</evidence>
<gene>
    <name evidence="6" type="ORF">CBQ26_11495</name>
</gene>
<evidence type="ECO:0000313" key="7">
    <source>
        <dbReference type="Proteomes" id="UP000197208"/>
    </source>
</evidence>
<organism evidence="6 7">
    <name type="scientific">Deinococcus indicus</name>
    <dbReference type="NCBI Taxonomy" id="223556"/>
    <lineage>
        <taxon>Bacteria</taxon>
        <taxon>Thermotogati</taxon>
        <taxon>Deinococcota</taxon>
        <taxon>Deinococci</taxon>
        <taxon>Deinococcales</taxon>
        <taxon>Deinococcaceae</taxon>
        <taxon>Deinococcus</taxon>
    </lineage>
</organism>
<dbReference type="GO" id="GO:0009279">
    <property type="term" value="C:cell outer membrane"/>
    <property type="evidence" value="ECO:0007669"/>
    <property type="project" value="UniProtKB-SubCell"/>
</dbReference>
<reference evidence="6 7" key="1">
    <citation type="submission" date="2017-05" db="EMBL/GenBank/DDBJ databases">
        <title>De novo genome assembly of Deniococcus indicus strain DR1.</title>
        <authorList>
            <person name="Chauhan D."/>
            <person name="Yennamalli R.M."/>
            <person name="Priyadarshini R."/>
        </authorList>
    </citation>
    <scope>NUCLEOTIDE SEQUENCE [LARGE SCALE GENOMIC DNA]</scope>
    <source>
        <strain evidence="6 7">DR1</strain>
    </source>
</reference>
<evidence type="ECO:0000256" key="1">
    <source>
        <dbReference type="ARBA" id="ARBA00004203"/>
    </source>
</evidence>